<name>A0A9Q8PC74_PASFU</name>
<dbReference type="KEGG" id="ffu:CLAFUR5_10521"/>
<reference evidence="2" key="1">
    <citation type="submission" date="2021-12" db="EMBL/GenBank/DDBJ databases">
        <authorList>
            <person name="Zaccaron A."/>
            <person name="Stergiopoulos I."/>
        </authorList>
    </citation>
    <scope>NUCLEOTIDE SEQUENCE</scope>
    <source>
        <strain evidence="2">Race5_Kim</strain>
    </source>
</reference>
<feature type="compositionally biased region" description="Polar residues" evidence="1">
    <location>
        <begin position="13"/>
        <end position="29"/>
    </location>
</feature>
<dbReference type="OMA" id="STSINYW"/>
<evidence type="ECO:0000313" key="3">
    <source>
        <dbReference type="Proteomes" id="UP000756132"/>
    </source>
</evidence>
<dbReference type="RefSeq" id="XP_047764126.1">
    <property type="nucleotide sequence ID" value="XM_047909669.1"/>
</dbReference>
<evidence type="ECO:0000256" key="1">
    <source>
        <dbReference type="SAM" id="MobiDB-lite"/>
    </source>
</evidence>
<reference evidence="2" key="2">
    <citation type="journal article" date="2022" name="Microb. Genom.">
        <title>A chromosome-scale genome assembly of the tomato pathogen Cladosporium fulvum reveals a compartmentalized genome architecture and the presence of a dispensable chromosome.</title>
        <authorList>
            <person name="Zaccaron A.Z."/>
            <person name="Chen L.H."/>
            <person name="Samaras A."/>
            <person name="Stergiopoulos I."/>
        </authorList>
    </citation>
    <scope>NUCLEOTIDE SEQUENCE</scope>
    <source>
        <strain evidence="2">Race5_Kim</strain>
    </source>
</reference>
<accession>A0A9Q8PC74</accession>
<feature type="region of interest" description="Disordered" evidence="1">
    <location>
        <begin position="1"/>
        <end position="29"/>
    </location>
</feature>
<gene>
    <name evidence="2" type="ORF">CLAFUR5_10521</name>
</gene>
<proteinExistence type="predicted"/>
<sequence>MNDTLRTKHQARSTEQQTIMATSKGQMSTYATRRSTPTAWPPAPSPTPPRYVDGTTGSTSINYWKLIAPNSTAKAKKFLRQKGCRYPKKATQAVLLDLHSRAQRGLPRYHRFRLNELQLFCITRGLKTTTDNPGTKAQLIQLLQHADDTSTFPHFLDIPPELRVQIYTFHLQDLDPEDALPTQPPVTKVS</sequence>
<organism evidence="2 3">
    <name type="scientific">Passalora fulva</name>
    <name type="common">Tomato leaf mold</name>
    <name type="synonym">Cladosporium fulvum</name>
    <dbReference type="NCBI Taxonomy" id="5499"/>
    <lineage>
        <taxon>Eukaryota</taxon>
        <taxon>Fungi</taxon>
        <taxon>Dikarya</taxon>
        <taxon>Ascomycota</taxon>
        <taxon>Pezizomycotina</taxon>
        <taxon>Dothideomycetes</taxon>
        <taxon>Dothideomycetidae</taxon>
        <taxon>Mycosphaerellales</taxon>
        <taxon>Mycosphaerellaceae</taxon>
        <taxon>Fulvia</taxon>
    </lineage>
</organism>
<dbReference type="AlphaFoldDB" id="A0A9Q8PC74"/>
<evidence type="ECO:0000313" key="2">
    <source>
        <dbReference type="EMBL" id="UJO19760.1"/>
    </source>
</evidence>
<dbReference type="OrthoDB" id="3634800at2759"/>
<dbReference type="EMBL" id="CP090169">
    <property type="protein sequence ID" value="UJO19760.1"/>
    <property type="molecule type" value="Genomic_DNA"/>
</dbReference>
<dbReference type="Proteomes" id="UP000756132">
    <property type="component" value="Chromosome 7"/>
</dbReference>
<dbReference type="GeneID" id="71990399"/>
<keyword evidence="3" id="KW-1185">Reference proteome</keyword>
<protein>
    <submittedName>
        <fullName evidence="2">Uncharacterized protein</fullName>
    </submittedName>
</protein>